<dbReference type="InterPro" id="IPR007345">
    <property type="entry name" value="Polysacch_pyruvyl_Trfase"/>
</dbReference>
<evidence type="ECO:0000313" key="2">
    <source>
        <dbReference type="EMBL" id="AGH40631.1"/>
    </source>
</evidence>
<accession>M4RAZ0</accession>
<reference evidence="2 3" key="1">
    <citation type="journal article" date="2013" name="Genome Announc.">
        <title>Complete Genome Sequence of the Probiotic Bifidobacterium thermophilum Strain RBL67.</title>
        <authorList>
            <person name="Jans C."/>
            <person name="Lacroix C."/>
            <person name="Follador R."/>
            <person name="Stevens M.J."/>
        </authorList>
    </citation>
    <scope>NUCLEOTIDE SEQUENCE [LARGE SCALE GENOMIC DNA]</scope>
    <source>
        <strain evidence="2 3">RBL67</strain>
    </source>
</reference>
<gene>
    <name evidence="2" type="ORF">D805_0364</name>
</gene>
<keyword evidence="3" id="KW-1185">Reference proteome</keyword>
<dbReference type="RefSeq" id="WP_015449893.1">
    <property type="nucleotide sequence ID" value="NC_020546.1"/>
</dbReference>
<evidence type="ECO:0000259" key="1">
    <source>
        <dbReference type="Pfam" id="PF04230"/>
    </source>
</evidence>
<dbReference type="EMBL" id="CP004346">
    <property type="protein sequence ID" value="AGH40631.1"/>
    <property type="molecule type" value="Genomic_DNA"/>
</dbReference>
<dbReference type="AlphaFoldDB" id="M4RAZ0"/>
<protein>
    <recommendedName>
        <fullName evidence="1">Polysaccharide pyruvyl transferase domain-containing protein</fullName>
    </recommendedName>
</protein>
<dbReference type="PATRIC" id="fig|1254439.12.peg.363"/>
<sequence length="375" mass="43142">MKIGTITFHCSYNFGSALQTYALRKYLTSLGHDVHVIDYRSDDFRNYWIFRKRGIKSSVLDVLSLRGNLNRRASFQSFWRKYFNLTDRTYEGKDAEQYLASDLKDYDVLICGSDQIWNLDFTSGPVAPFFLSFAADTATRIAYAPSLSHSKFEEKNFTDEDKRKIAHWLHDFAAISVRELLPAQQFQALTEKPFVETLDPTLLLDVEDYREIQAQQLPKKLRSEKYVFAYTLWPDSEMVNYLDKLAHDRKLTIVYYSKKPIHYISHSVNVWGIGPAEFLALIDNADCVVSNSFHATVFSILYGKPFLTFGTGQNNSRMETLLGKLGMSKDHLLPDDFRGGIDIVPFSSRLDSSRLSQLRECSEQFLNSALAKTEK</sequence>
<dbReference type="KEGG" id="btp:D805_0364"/>
<dbReference type="HOGENOM" id="CLU_025617_1_0_11"/>
<name>M4RAZ0_9BIFI</name>
<organism evidence="2 3">
    <name type="scientific">Bifidobacterium thermophilum RBL67</name>
    <dbReference type="NCBI Taxonomy" id="1254439"/>
    <lineage>
        <taxon>Bacteria</taxon>
        <taxon>Bacillati</taxon>
        <taxon>Actinomycetota</taxon>
        <taxon>Actinomycetes</taxon>
        <taxon>Bifidobacteriales</taxon>
        <taxon>Bifidobacteriaceae</taxon>
        <taxon>Bifidobacterium</taxon>
    </lineage>
</organism>
<dbReference type="Proteomes" id="UP000011835">
    <property type="component" value="Chromosome"/>
</dbReference>
<feature type="domain" description="Polysaccharide pyruvyl transferase" evidence="1">
    <location>
        <begin position="13"/>
        <end position="311"/>
    </location>
</feature>
<evidence type="ECO:0000313" key="3">
    <source>
        <dbReference type="Proteomes" id="UP000011835"/>
    </source>
</evidence>
<proteinExistence type="predicted"/>
<dbReference type="Pfam" id="PF04230">
    <property type="entry name" value="PS_pyruv_trans"/>
    <property type="match status" value="1"/>
</dbReference>